<evidence type="ECO:0000313" key="2">
    <source>
        <dbReference type="Proteomes" id="UP000179807"/>
    </source>
</evidence>
<organism evidence="1 2">
    <name type="scientific">Tritrichomonas foetus</name>
    <dbReference type="NCBI Taxonomy" id="1144522"/>
    <lineage>
        <taxon>Eukaryota</taxon>
        <taxon>Metamonada</taxon>
        <taxon>Parabasalia</taxon>
        <taxon>Tritrichomonadida</taxon>
        <taxon>Tritrichomonadidae</taxon>
        <taxon>Tritrichomonas</taxon>
    </lineage>
</organism>
<name>A0A1J4JXX3_9EUKA</name>
<dbReference type="VEuPathDB" id="TrichDB:TRFO_01555"/>
<evidence type="ECO:0000313" key="1">
    <source>
        <dbReference type="EMBL" id="OHT03843.1"/>
    </source>
</evidence>
<proteinExistence type="predicted"/>
<dbReference type="EMBL" id="MLAK01000815">
    <property type="protein sequence ID" value="OHT03843.1"/>
    <property type="molecule type" value="Genomic_DNA"/>
</dbReference>
<dbReference type="Proteomes" id="UP000179807">
    <property type="component" value="Unassembled WGS sequence"/>
</dbReference>
<accession>A0A1J4JXX3</accession>
<comment type="caution">
    <text evidence="1">The sequence shown here is derived from an EMBL/GenBank/DDBJ whole genome shotgun (WGS) entry which is preliminary data.</text>
</comment>
<gene>
    <name evidence="1" type="ORF">TRFO_01555</name>
</gene>
<reference evidence="1" key="1">
    <citation type="submission" date="2016-10" db="EMBL/GenBank/DDBJ databases">
        <authorList>
            <person name="Benchimol M."/>
            <person name="Almeida L.G."/>
            <person name="Vasconcelos A.T."/>
            <person name="Perreira-Neves A."/>
            <person name="Rosa I.A."/>
            <person name="Tasca T."/>
            <person name="Bogo M.R."/>
            <person name="de Souza W."/>
        </authorList>
    </citation>
    <scope>NUCLEOTIDE SEQUENCE [LARGE SCALE GENOMIC DNA]</scope>
    <source>
        <strain evidence="1">K</strain>
    </source>
</reference>
<dbReference type="RefSeq" id="XP_068356979.1">
    <property type="nucleotide sequence ID" value="XM_068490165.1"/>
</dbReference>
<dbReference type="AlphaFoldDB" id="A0A1J4JXX3"/>
<dbReference type="GeneID" id="94824869"/>
<sequence length="374" mass="42419">MLSLSHERKKNATTLSAKTREKVFDCLYEAGRPMAVSEILRWLRCHEPTLYMEIGVRCQDYMRVILGQTCGIAKYIRKVPLFGIDKRTRFFGIESISYNTEKWEKVPTTILQARNCFSFCSFVQQPQNIPKNTQKDAEQPQQNHFQENNSFLNETAINLASQGTQASYGSFYSTQNNGICQNYGYCNDICQTNLNCSPNVNLDDVNQNVKLSDESYSFKIHNNNTFNCITNGNLPFQLNSSSIANTSNSLNAFQSINNMNSYWNANNNLTNMNVNVNNIKNNTNGIGNGVSNNVNNRNNIAHYNTDFTLNSISNNCYFDKPAADGNSSKNIVSAGNGSNENNIEKRSMWELFLNQHITQQLEMQFEDLSIADIF</sequence>
<protein>
    <submittedName>
        <fullName evidence="1">Uncharacterized protein</fullName>
    </submittedName>
</protein>
<keyword evidence="2" id="KW-1185">Reference proteome</keyword>